<proteinExistence type="predicted"/>
<protein>
    <submittedName>
        <fullName evidence="2">Uncharacterized protein</fullName>
    </submittedName>
</protein>
<dbReference type="AlphaFoldDB" id="A0AAD5GVY3"/>
<sequence>MESSPVTKRPTGSPENGGSDSGSDDKGPTTRTRFEYFGWVYHLGTNSIGREYCHLRFLCIRGKYVMMYKRDPHDNPGIKPIRRGVVGNTLMVEELGRRKVNDADYYVIRFYNRLDEEKKGE</sequence>
<feature type="region of interest" description="Disordered" evidence="1">
    <location>
        <begin position="1"/>
        <end position="30"/>
    </location>
</feature>
<dbReference type="EMBL" id="JAMZMK010000128">
    <property type="protein sequence ID" value="KAI7757405.1"/>
    <property type="molecule type" value="Genomic_DNA"/>
</dbReference>
<accession>A0AAD5GVY3</accession>
<keyword evidence="3" id="KW-1185">Reference proteome</keyword>
<evidence type="ECO:0000313" key="3">
    <source>
        <dbReference type="Proteomes" id="UP001206925"/>
    </source>
</evidence>
<feature type="non-terminal residue" evidence="2">
    <location>
        <position position="1"/>
    </location>
</feature>
<evidence type="ECO:0000256" key="1">
    <source>
        <dbReference type="SAM" id="MobiDB-lite"/>
    </source>
</evidence>
<name>A0AAD5GVY3_AMBAR</name>
<gene>
    <name evidence="2" type="ORF">M8C21_007157</name>
</gene>
<organism evidence="2 3">
    <name type="scientific">Ambrosia artemisiifolia</name>
    <name type="common">Common ragweed</name>
    <dbReference type="NCBI Taxonomy" id="4212"/>
    <lineage>
        <taxon>Eukaryota</taxon>
        <taxon>Viridiplantae</taxon>
        <taxon>Streptophyta</taxon>
        <taxon>Embryophyta</taxon>
        <taxon>Tracheophyta</taxon>
        <taxon>Spermatophyta</taxon>
        <taxon>Magnoliopsida</taxon>
        <taxon>eudicotyledons</taxon>
        <taxon>Gunneridae</taxon>
        <taxon>Pentapetalae</taxon>
        <taxon>asterids</taxon>
        <taxon>campanulids</taxon>
        <taxon>Asterales</taxon>
        <taxon>Asteraceae</taxon>
        <taxon>Asteroideae</taxon>
        <taxon>Heliantheae alliance</taxon>
        <taxon>Heliantheae</taxon>
        <taxon>Ambrosia</taxon>
    </lineage>
</organism>
<dbReference type="Proteomes" id="UP001206925">
    <property type="component" value="Unassembled WGS sequence"/>
</dbReference>
<reference evidence="2" key="1">
    <citation type="submission" date="2022-06" db="EMBL/GenBank/DDBJ databases">
        <title>Uncovering the hologenomic basis of an extraordinary plant invasion.</title>
        <authorList>
            <person name="Bieker V.C."/>
            <person name="Martin M.D."/>
            <person name="Gilbert T."/>
            <person name="Hodgins K."/>
            <person name="Battlay P."/>
            <person name="Petersen B."/>
            <person name="Wilson J."/>
        </authorList>
    </citation>
    <scope>NUCLEOTIDE SEQUENCE</scope>
    <source>
        <strain evidence="2">AA19_3_7</strain>
        <tissue evidence="2">Leaf</tissue>
    </source>
</reference>
<comment type="caution">
    <text evidence="2">The sequence shown here is derived from an EMBL/GenBank/DDBJ whole genome shotgun (WGS) entry which is preliminary data.</text>
</comment>
<evidence type="ECO:0000313" key="2">
    <source>
        <dbReference type="EMBL" id="KAI7757405.1"/>
    </source>
</evidence>